<dbReference type="GO" id="GO:0003678">
    <property type="term" value="F:DNA helicase activity"/>
    <property type="evidence" value="ECO:0007669"/>
    <property type="project" value="InterPro"/>
</dbReference>
<evidence type="ECO:0000256" key="8">
    <source>
        <dbReference type="ARBA" id="ARBA00023235"/>
    </source>
</evidence>
<evidence type="ECO:0000313" key="10">
    <source>
        <dbReference type="EMBL" id="QHT79691.1"/>
    </source>
</evidence>
<dbReference type="CDD" id="cd18037">
    <property type="entry name" value="DEXSc_Pif1_like"/>
    <property type="match status" value="1"/>
</dbReference>
<evidence type="ECO:0000256" key="7">
    <source>
        <dbReference type="ARBA" id="ARBA00023204"/>
    </source>
</evidence>
<keyword evidence="8" id="KW-0413">Isomerase</keyword>
<keyword evidence="3" id="KW-0378">Hydrolase</keyword>
<dbReference type="GO" id="GO:0000723">
    <property type="term" value="P:telomere maintenance"/>
    <property type="evidence" value="ECO:0007669"/>
    <property type="project" value="InterPro"/>
</dbReference>
<keyword evidence="1" id="KW-0547">Nucleotide-binding</keyword>
<keyword evidence="5" id="KW-0067">ATP-binding</keyword>
<evidence type="ECO:0000256" key="2">
    <source>
        <dbReference type="ARBA" id="ARBA00022763"/>
    </source>
</evidence>
<protein>
    <recommendedName>
        <fullName evidence="9">AAA+ ATPase domain-containing protein</fullName>
    </recommendedName>
</protein>
<evidence type="ECO:0000256" key="1">
    <source>
        <dbReference type="ARBA" id="ARBA00022741"/>
    </source>
</evidence>
<dbReference type="CDD" id="cd18809">
    <property type="entry name" value="SF1_C_RecD"/>
    <property type="match status" value="1"/>
</dbReference>
<keyword evidence="6" id="KW-0238">DNA-binding</keyword>
<name>A0A6C0HGE0_9ZZZZ</name>
<evidence type="ECO:0000259" key="9">
    <source>
        <dbReference type="SMART" id="SM00382"/>
    </source>
</evidence>
<feature type="domain" description="AAA+ ATPase" evidence="9">
    <location>
        <begin position="28"/>
        <end position="221"/>
    </location>
</feature>
<dbReference type="PANTHER" id="PTHR47642:SF5">
    <property type="entry name" value="ATP-DEPENDENT DNA HELICASE"/>
    <property type="match status" value="1"/>
</dbReference>
<dbReference type="AlphaFoldDB" id="A0A6C0HGE0"/>
<dbReference type="Pfam" id="PF21530">
    <property type="entry name" value="Pif1_2B_dom"/>
    <property type="match status" value="1"/>
</dbReference>
<reference evidence="10" key="1">
    <citation type="journal article" date="2020" name="Nature">
        <title>Giant virus diversity and host interactions through global metagenomics.</title>
        <authorList>
            <person name="Schulz F."/>
            <person name="Roux S."/>
            <person name="Paez-Espino D."/>
            <person name="Jungbluth S."/>
            <person name="Walsh D.A."/>
            <person name="Denef V.J."/>
            <person name="McMahon K.D."/>
            <person name="Konstantinidis K.T."/>
            <person name="Eloe-Fadrosh E.A."/>
            <person name="Kyrpides N.C."/>
            <person name="Woyke T."/>
        </authorList>
    </citation>
    <scope>NUCLEOTIDE SEQUENCE</scope>
    <source>
        <strain evidence="10">GVMAG-M-3300023184-101</strain>
    </source>
</reference>
<dbReference type="Gene3D" id="3.40.50.300">
    <property type="entry name" value="P-loop containing nucleotide triphosphate hydrolases"/>
    <property type="match status" value="1"/>
</dbReference>
<keyword evidence="4" id="KW-0347">Helicase</keyword>
<dbReference type="SUPFAM" id="SSF52540">
    <property type="entry name" value="P-loop containing nucleoside triphosphate hydrolases"/>
    <property type="match status" value="2"/>
</dbReference>
<dbReference type="Pfam" id="PF05970">
    <property type="entry name" value="PIF1"/>
    <property type="match status" value="1"/>
</dbReference>
<evidence type="ECO:0000256" key="5">
    <source>
        <dbReference type="ARBA" id="ARBA00022840"/>
    </source>
</evidence>
<dbReference type="InterPro" id="IPR010285">
    <property type="entry name" value="DNA_helicase_pif1-like_DEAD"/>
</dbReference>
<dbReference type="SMART" id="SM00382">
    <property type="entry name" value="AAA"/>
    <property type="match status" value="1"/>
</dbReference>
<dbReference type="InterPro" id="IPR003593">
    <property type="entry name" value="AAA+_ATPase"/>
</dbReference>
<dbReference type="PANTHER" id="PTHR47642">
    <property type="entry name" value="ATP-DEPENDENT DNA HELICASE"/>
    <property type="match status" value="1"/>
</dbReference>
<dbReference type="EMBL" id="MN739952">
    <property type="protein sequence ID" value="QHT79691.1"/>
    <property type="molecule type" value="Genomic_DNA"/>
</dbReference>
<dbReference type="InterPro" id="IPR027417">
    <property type="entry name" value="P-loop_NTPase"/>
</dbReference>
<evidence type="ECO:0000256" key="6">
    <source>
        <dbReference type="ARBA" id="ARBA00023125"/>
    </source>
</evidence>
<evidence type="ECO:0000256" key="3">
    <source>
        <dbReference type="ARBA" id="ARBA00022801"/>
    </source>
</evidence>
<organism evidence="10">
    <name type="scientific">viral metagenome</name>
    <dbReference type="NCBI Taxonomy" id="1070528"/>
    <lineage>
        <taxon>unclassified sequences</taxon>
        <taxon>metagenomes</taxon>
        <taxon>organismal metagenomes</taxon>
    </lineage>
</organism>
<keyword evidence="2" id="KW-0227">DNA damage</keyword>
<dbReference type="InterPro" id="IPR049163">
    <property type="entry name" value="Pif1-like_2B_dom"/>
</dbReference>
<keyword evidence="7" id="KW-0234">DNA repair</keyword>
<proteinExistence type="predicted"/>
<evidence type="ECO:0000256" key="4">
    <source>
        <dbReference type="ARBA" id="ARBA00022806"/>
    </source>
</evidence>
<sequence length="514" mass="56726">MAASASFVVTPIIILSPEQEEALSEYSAGKNIFLTGPGGSGKTELIKQMVRLGKEAGKEVQVCALTGCAALLLNCAAKTVHSWAGIGLANGSNHDIIKKLIDGKVKAKIQKWKKTDVLIIDEVSMMSKKIFNLLDEIGRRIRKKYDVPFGGLQVIFSGDFYQLPPVSKANNNNNNFEDIDENEKDAGAFCFESDNWATTFHTTIQLKTIFRQTDLEYCKILNQIRVGKLYKSSLDILSKHIGKQYPTNGFKPTKLFPRKKEVEIINRLEYAALAEEEHVFKINKVKEDQLSLSSSDKRESMFLSEAQKEMELNFLLNNVIVDKELRLKKGTQVMCVANIDMACETVLKPIVNGSQGIIVDFVGEGITKGFPLVQFNNGTKRIISPHIWQSETIKSIAITQIPLIYAWGITIHKAQGASLDSAEIDAGSNIFECGQTYVALSRIKSLEGLYLTAFNPSKIKVNKKVQDFYGAIPLAVGTPLNSVSALPVPALPVPTLSVDPPPYSQSTLPPPYSH</sequence>
<dbReference type="InterPro" id="IPR051055">
    <property type="entry name" value="PIF1_helicase"/>
</dbReference>
<dbReference type="GO" id="GO:0006281">
    <property type="term" value="P:DNA repair"/>
    <property type="evidence" value="ECO:0007669"/>
    <property type="project" value="InterPro"/>
</dbReference>
<accession>A0A6C0HGE0</accession>